<keyword evidence="8 13" id="KW-0862">Zinc</keyword>
<comment type="caution">
    <text evidence="17">The sequence shown here is derived from an EMBL/GenBank/DDBJ whole genome shotgun (WGS) entry which is preliminary data.</text>
</comment>
<evidence type="ECO:0000256" key="5">
    <source>
        <dbReference type="ARBA" id="ARBA00022723"/>
    </source>
</evidence>
<feature type="binding site" evidence="13">
    <location>
        <position position="196"/>
    </location>
    <ligand>
        <name>Zn(2+)</name>
        <dbReference type="ChEBI" id="CHEBI:29105"/>
        <label>2</label>
    </ligand>
</feature>
<dbReference type="PRINTS" id="PR00625">
    <property type="entry name" value="JDOMAIN"/>
</dbReference>
<dbReference type="InterPro" id="IPR002939">
    <property type="entry name" value="DnaJ_C"/>
</dbReference>
<feature type="repeat" description="CXXCXGXG motif" evidence="13">
    <location>
        <begin position="153"/>
        <end position="160"/>
    </location>
</feature>
<feature type="zinc finger region" description="CR-type" evidence="14">
    <location>
        <begin position="140"/>
        <end position="222"/>
    </location>
</feature>
<organism evidence="17 18">
    <name type="scientific">bacterium (Candidatus Gribaldobacteria) CG07_land_8_20_14_0_80_33_18</name>
    <dbReference type="NCBI Taxonomy" id="2014272"/>
    <lineage>
        <taxon>Bacteria</taxon>
        <taxon>Candidatus Gribaldobacteria</taxon>
    </lineage>
</organism>
<comment type="similarity">
    <text evidence="11 13">Belongs to the DnaJ family.</text>
</comment>
<feature type="repeat" description="CXXCXGXG motif" evidence="13">
    <location>
        <begin position="196"/>
        <end position="203"/>
    </location>
</feature>
<evidence type="ECO:0000259" key="16">
    <source>
        <dbReference type="PROSITE" id="PS51188"/>
    </source>
</evidence>
<comment type="subunit">
    <text evidence="2 13">Homodimer.</text>
</comment>
<evidence type="ECO:0000256" key="2">
    <source>
        <dbReference type="ARBA" id="ARBA00011738"/>
    </source>
</evidence>
<dbReference type="InterPro" id="IPR036869">
    <property type="entry name" value="J_dom_sf"/>
</dbReference>
<evidence type="ECO:0000313" key="17">
    <source>
        <dbReference type="EMBL" id="PIU46779.1"/>
    </source>
</evidence>
<gene>
    <name evidence="13 17" type="primary">dnaJ</name>
    <name evidence="17" type="ORF">COS93_01685</name>
</gene>
<evidence type="ECO:0000256" key="3">
    <source>
        <dbReference type="ARBA" id="ARBA00022490"/>
    </source>
</evidence>
<dbReference type="SMART" id="SM00271">
    <property type="entry name" value="DnaJ"/>
    <property type="match status" value="1"/>
</dbReference>
<dbReference type="NCBIfam" id="NF008035">
    <property type="entry name" value="PRK10767.1"/>
    <property type="match status" value="1"/>
</dbReference>
<dbReference type="GO" id="GO:0008270">
    <property type="term" value="F:zinc ion binding"/>
    <property type="evidence" value="ECO:0007669"/>
    <property type="project" value="UniProtKB-UniRule"/>
</dbReference>
<evidence type="ECO:0000256" key="12">
    <source>
        <dbReference type="ARBA" id="ARBA00067609"/>
    </source>
</evidence>
<keyword evidence="9 13" id="KW-0346">Stress response</keyword>
<evidence type="ECO:0000256" key="1">
    <source>
        <dbReference type="ARBA" id="ARBA00004496"/>
    </source>
</evidence>
<dbReference type="FunFam" id="2.60.260.20:FF:000004">
    <property type="entry name" value="Molecular chaperone DnaJ"/>
    <property type="match status" value="1"/>
</dbReference>
<keyword evidence="6 13" id="KW-0677">Repeat</keyword>
<dbReference type="PROSITE" id="PS50076">
    <property type="entry name" value="DNAJ_2"/>
    <property type="match status" value="1"/>
</dbReference>
<feature type="domain" description="CR-type" evidence="16">
    <location>
        <begin position="140"/>
        <end position="222"/>
    </location>
</feature>
<dbReference type="HAMAP" id="MF_01152">
    <property type="entry name" value="DnaJ"/>
    <property type="match status" value="1"/>
</dbReference>
<comment type="domain">
    <text evidence="13">The J domain is necessary and sufficient to stimulate DnaK ATPase activity. Zinc center 1 plays an important role in the autonomous, DnaK-independent chaperone activity of DnaJ. Zinc center 2 is essential for interaction with DnaK and for DnaJ activity.</text>
</comment>
<dbReference type="GO" id="GO:0051082">
    <property type="term" value="F:unfolded protein binding"/>
    <property type="evidence" value="ECO:0007669"/>
    <property type="project" value="UniProtKB-UniRule"/>
</dbReference>
<evidence type="ECO:0000259" key="15">
    <source>
        <dbReference type="PROSITE" id="PS50076"/>
    </source>
</evidence>
<evidence type="ECO:0000256" key="13">
    <source>
        <dbReference type="HAMAP-Rule" id="MF_01152"/>
    </source>
</evidence>
<evidence type="ECO:0000256" key="4">
    <source>
        <dbReference type="ARBA" id="ARBA00022705"/>
    </source>
</evidence>
<dbReference type="PANTHER" id="PTHR43096:SF52">
    <property type="entry name" value="DNAJ HOMOLOG 1, MITOCHONDRIAL-RELATED"/>
    <property type="match status" value="1"/>
</dbReference>
<dbReference type="GO" id="GO:0005524">
    <property type="term" value="F:ATP binding"/>
    <property type="evidence" value="ECO:0007669"/>
    <property type="project" value="InterPro"/>
</dbReference>
<dbReference type="Gene3D" id="2.10.230.10">
    <property type="entry name" value="Heat shock protein DnaJ, cysteine-rich domain"/>
    <property type="match status" value="1"/>
</dbReference>
<feature type="binding site" evidence="13">
    <location>
        <position position="213"/>
    </location>
    <ligand>
        <name>Zn(2+)</name>
        <dbReference type="ChEBI" id="CHEBI:29105"/>
        <label>1</label>
    </ligand>
</feature>
<dbReference type="Proteomes" id="UP000228777">
    <property type="component" value="Unassembled WGS sequence"/>
</dbReference>
<dbReference type="InterPro" id="IPR036410">
    <property type="entry name" value="HSP_DnaJ_Cys-rich_dom_sf"/>
</dbReference>
<dbReference type="Pfam" id="PF00684">
    <property type="entry name" value="DnaJ_CXXCXGXG"/>
    <property type="match status" value="1"/>
</dbReference>
<feature type="repeat" description="CXXCXGXG motif" evidence="13">
    <location>
        <begin position="170"/>
        <end position="177"/>
    </location>
</feature>
<dbReference type="Pfam" id="PF00226">
    <property type="entry name" value="DnaJ"/>
    <property type="match status" value="1"/>
</dbReference>
<feature type="repeat" description="CXXCXGXG motif" evidence="13">
    <location>
        <begin position="210"/>
        <end position="217"/>
    </location>
</feature>
<dbReference type="GO" id="GO:0006260">
    <property type="term" value="P:DNA replication"/>
    <property type="evidence" value="ECO:0007669"/>
    <property type="project" value="UniProtKB-KW"/>
</dbReference>
<dbReference type="InterPro" id="IPR001305">
    <property type="entry name" value="HSP_DnaJ_Cys-rich_dom"/>
</dbReference>
<evidence type="ECO:0000256" key="10">
    <source>
        <dbReference type="ARBA" id="ARBA00023186"/>
    </source>
</evidence>
<keyword evidence="7 13" id="KW-0863">Zinc-finger</keyword>
<evidence type="ECO:0000256" key="9">
    <source>
        <dbReference type="ARBA" id="ARBA00023016"/>
    </source>
</evidence>
<reference evidence="18" key="1">
    <citation type="submission" date="2017-09" db="EMBL/GenBank/DDBJ databases">
        <title>Depth-based differentiation of microbial function through sediment-hosted aquifers and enrichment of novel symbionts in the deep terrestrial subsurface.</title>
        <authorList>
            <person name="Probst A.J."/>
            <person name="Ladd B."/>
            <person name="Jarett J.K."/>
            <person name="Geller-Mcgrath D.E."/>
            <person name="Sieber C.M.K."/>
            <person name="Emerson J.B."/>
            <person name="Anantharaman K."/>
            <person name="Thomas B.C."/>
            <person name="Malmstrom R."/>
            <person name="Stieglmeier M."/>
            <person name="Klingl A."/>
            <person name="Woyke T."/>
            <person name="Ryan C.M."/>
            <person name="Banfield J.F."/>
        </authorList>
    </citation>
    <scope>NUCLEOTIDE SEQUENCE [LARGE SCALE GENOMIC DNA]</scope>
</reference>
<dbReference type="SUPFAM" id="SSF57938">
    <property type="entry name" value="DnaJ/Hsp40 cysteine-rich domain"/>
    <property type="match status" value="1"/>
</dbReference>
<name>A0A2M6Z2Z0_9BACT</name>
<keyword evidence="5 13" id="KW-0479">Metal-binding</keyword>
<dbReference type="Pfam" id="PF01556">
    <property type="entry name" value="DnaJ_C"/>
    <property type="match status" value="1"/>
</dbReference>
<feature type="binding site" evidence="13">
    <location>
        <position position="210"/>
    </location>
    <ligand>
        <name>Zn(2+)</name>
        <dbReference type="ChEBI" id="CHEBI:29105"/>
        <label>1</label>
    </ligand>
</feature>
<dbReference type="PROSITE" id="PS00636">
    <property type="entry name" value="DNAJ_1"/>
    <property type="match status" value="1"/>
</dbReference>
<feature type="binding site" evidence="13">
    <location>
        <position position="153"/>
    </location>
    <ligand>
        <name>Zn(2+)</name>
        <dbReference type="ChEBI" id="CHEBI:29105"/>
        <label>1</label>
    </ligand>
</feature>
<dbReference type="Gene3D" id="1.10.287.110">
    <property type="entry name" value="DnaJ domain"/>
    <property type="match status" value="1"/>
</dbReference>
<accession>A0A2M6Z2Z0</accession>
<evidence type="ECO:0000256" key="6">
    <source>
        <dbReference type="ARBA" id="ARBA00022737"/>
    </source>
</evidence>
<evidence type="ECO:0000256" key="11">
    <source>
        <dbReference type="ARBA" id="ARBA00061004"/>
    </source>
</evidence>
<sequence>MTKDYYKILGVSRDASTEEIKKAFHTLAHKHHPYKGGDEKKFKEINEAYQVLSNREKRAQYDQFGHVFEGAAGAQGAGKTGPGFDFGFDFGKDFEFGFGSSNIEEIFEEFFGFGRKRKTKNQGRDIEIELEINLEDTLNEIEKRIPLGKYVICSRCQGKGAEPGTKLKECFTCRGTGEVQQIKETILGSFTRYTTCPQCQGEGKIPEKSCNVCQGEGRIKKEEEIEILIPAGVDTNQIIKVKEQGEAGRRGAKAGDLYVKIFVRPHKVFKRKGDDIYINIPISFAIACLGDEIDIPLLDGKKISLKVPAGTESGKVLRISGKGIPHFSGYGRGDMYVNLIIKTPKNLTKQQKELLEKLKEEGV</sequence>
<comment type="function">
    <text evidence="13">Participates actively in the response to hyperosmotic and heat shock by preventing the aggregation of stress-denatured proteins and by disaggregating proteins, also in an autonomous, DnaK-independent fashion. Unfolded proteins bind initially to DnaJ; upon interaction with the DnaJ-bound protein, DnaK hydrolyzes its bound ATP, resulting in the formation of a stable complex. GrpE releases ADP from DnaK; ATP binding to DnaK triggers the release of the substrate protein, thus completing the reaction cycle. Several rounds of ATP-dependent interactions between DnaJ, DnaK and GrpE are required for fully efficient folding. Also involved, together with DnaK and GrpE, in the DNA replication of plasmids through activation of initiation proteins.</text>
</comment>
<evidence type="ECO:0000313" key="18">
    <source>
        <dbReference type="Proteomes" id="UP000228777"/>
    </source>
</evidence>
<dbReference type="FunFam" id="2.10.230.10:FF:000002">
    <property type="entry name" value="Molecular chaperone DnaJ"/>
    <property type="match status" value="1"/>
</dbReference>
<proteinExistence type="inferred from homology"/>
<dbReference type="GO" id="GO:0031072">
    <property type="term" value="F:heat shock protein binding"/>
    <property type="evidence" value="ECO:0007669"/>
    <property type="project" value="InterPro"/>
</dbReference>
<dbReference type="SUPFAM" id="SSF46565">
    <property type="entry name" value="Chaperone J-domain"/>
    <property type="match status" value="1"/>
</dbReference>
<feature type="binding site" evidence="13">
    <location>
        <position position="170"/>
    </location>
    <ligand>
        <name>Zn(2+)</name>
        <dbReference type="ChEBI" id="CHEBI:29105"/>
        <label>2</label>
    </ligand>
</feature>
<dbReference type="PROSITE" id="PS51188">
    <property type="entry name" value="ZF_CR"/>
    <property type="match status" value="1"/>
</dbReference>
<dbReference type="GO" id="GO:0005737">
    <property type="term" value="C:cytoplasm"/>
    <property type="evidence" value="ECO:0007669"/>
    <property type="project" value="UniProtKB-SubCell"/>
</dbReference>
<dbReference type="NCBIfam" id="TIGR02349">
    <property type="entry name" value="DnaJ_bact"/>
    <property type="match status" value="1"/>
</dbReference>
<evidence type="ECO:0000256" key="7">
    <source>
        <dbReference type="ARBA" id="ARBA00022771"/>
    </source>
</evidence>
<dbReference type="CDD" id="cd10747">
    <property type="entry name" value="DnaJ_C"/>
    <property type="match status" value="1"/>
</dbReference>
<keyword evidence="10 13" id="KW-0143">Chaperone</keyword>
<protein>
    <recommendedName>
        <fullName evidence="12 13">Chaperone protein DnaJ</fullName>
    </recommendedName>
</protein>
<dbReference type="InterPro" id="IPR018253">
    <property type="entry name" value="DnaJ_domain_CS"/>
</dbReference>
<feature type="binding site" evidence="13">
    <location>
        <position position="199"/>
    </location>
    <ligand>
        <name>Zn(2+)</name>
        <dbReference type="ChEBI" id="CHEBI:29105"/>
        <label>2</label>
    </ligand>
</feature>
<keyword evidence="3 13" id="KW-0963">Cytoplasm</keyword>
<evidence type="ECO:0000256" key="8">
    <source>
        <dbReference type="ARBA" id="ARBA00022833"/>
    </source>
</evidence>
<dbReference type="InterPro" id="IPR008971">
    <property type="entry name" value="HSP40/DnaJ_pept-bd"/>
</dbReference>
<dbReference type="GO" id="GO:0042026">
    <property type="term" value="P:protein refolding"/>
    <property type="evidence" value="ECO:0007669"/>
    <property type="project" value="TreeGrafter"/>
</dbReference>
<dbReference type="SUPFAM" id="SSF49493">
    <property type="entry name" value="HSP40/DnaJ peptide-binding domain"/>
    <property type="match status" value="2"/>
</dbReference>
<feature type="binding site" evidence="13">
    <location>
        <position position="173"/>
    </location>
    <ligand>
        <name>Zn(2+)</name>
        <dbReference type="ChEBI" id="CHEBI:29105"/>
        <label>2</label>
    </ligand>
</feature>
<dbReference type="InterPro" id="IPR012724">
    <property type="entry name" value="DnaJ"/>
</dbReference>
<dbReference type="Gene3D" id="2.60.260.20">
    <property type="entry name" value="Urease metallochaperone UreE, N-terminal domain"/>
    <property type="match status" value="2"/>
</dbReference>
<dbReference type="EMBL" id="PEWP01000032">
    <property type="protein sequence ID" value="PIU46779.1"/>
    <property type="molecule type" value="Genomic_DNA"/>
</dbReference>
<feature type="binding site" evidence="13">
    <location>
        <position position="156"/>
    </location>
    <ligand>
        <name>Zn(2+)</name>
        <dbReference type="ChEBI" id="CHEBI:29105"/>
        <label>1</label>
    </ligand>
</feature>
<feature type="domain" description="J" evidence="15">
    <location>
        <begin position="4"/>
        <end position="65"/>
    </location>
</feature>
<dbReference type="CDD" id="cd06257">
    <property type="entry name" value="DnaJ"/>
    <property type="match status" value="1"/>
</dbReference>
<dbReference type="AlphaFoldDB" id="A0A2M6Z2Z0"/>
<dbReference type="InterPro" id="IPR001623">
    <property type="entry name" value="DnaJ_domain"/>
</dbReference>
<dbReference type="GO" id="GO:0009408">
    <property type="term" value="P:response to heat"/>
    <property type="evidence" value="ECO:0007669"/>
    <property type="project" value="InterPro"/>
</dbReference>
<comment type="subcellular location">
    <subcellularLocation>
        <location evidence="1 13">Cytoplasm</location>
    </subcellularLocation>
</comment>
<dbReference type="PANTHER" id="PTHR43096">
    <property type="entry name" value="DNAJ HOMOLOG 1, MITOCHONDRIAL-RELATED"/>
    <property type="match status" value="1"/>
</dbReference>
<comment type="cofactor">
    <cofactor evidence="13">
        <name>Zn(2+)</name>
        <dbReference type="ChEBI" id="CHEBI:29105"/>
    </cofactor>
    <text evidence="13">Binds 2 Zn(2+) ions per monomer.</text>
</comment>
<keyword evidence="4 13" id="KW-0235">DNA replication</keyword>
<evidence type="ECO:0000256" key="14">
    <source>
        <dbReference type="PROSITE-ProRule" id="PRU00546"/>
    </source>
</evidence>
<dbReference type="CDD" id="cd10719">
    <property type="entry name" value="DnaJ_zf"/>
    <property type="match status" value="1"/>
</dbReference>